<dbReference type="Proteomes" id="UP000431922">
    <property type="component" value="Unassembled WGS sequence"/>
</dbReference>
<dbReference type="InterPro" id="IPR012338">
    <property type="entry name" value="Beta-lactam/transpept-like"/>
</dbReference>
<accession>A0A845AZB5</accession>
<sequence>MAAAALLASGCMSPQGAALRDASAASRSPDAGMALDPARIDRTLETMVEEGRVAGASVIIWKDGSEAYFKAAGMADREAEKPFTRDTLVQIFSMTKPVTGVALMTLWEQGKFGLDDPLSDHLPQFAALKVADGMDAEGKMMLRDPARPVTIRDVLRHTAGFTYGGGERPADKAWQRLDPLSADKSLAEFGALIPQVPLLYDPGEQWEYSAAVDVQALLVAHFSGMPFDAYVRKAIFEPLGMKDSSWAPPQDQLARLAMIYEAADGAPLSPMDREVWLTPNFRGKPMRMGGSGIVSTVDDYLRFARMLLGEGALGDTRILRPSTVRLMATDHLDPRMTERGWLPGKGQVGFGFDFAVRIAPPASAEENAGAVGEFFWDGWPSMLFWVDPANDMAVVFAVQKVPFDMTLHHDIREAVYGDFVDPRGPDPQ</sequence>
<keyword evidence="3" id="KW-1185">Reference proteome</keyword>
<proteinExistence type="predicted"/>
<dbReference type="InterPro" id="IPR001466">
    <property type="entry name" value="Beta-lactam-related"/>
</dbReference>
<keyword evidence="2" id="KW-0378">Hydrolase</keyword>
<name>A0A845AZB5_9SPHN</name>
<dbReference type="PANTHER" id="PTHR43283">
    <property type="entry name" value="BETA-LACTAMASE-RELATED"/>
    <property type="match status" value="1"/>
</dbReference>
<dbReference type="EMBL" id="WTYL01000002">
    <property type="protein sequence ID" value="MXP44833.1"/>
    <property type="molecule type" value="Genomic_DNA"/>
</dbReference>
<evidence type="ECO:0000259" key="1">
    <source>
        <dbReference type="Pfam" id="PF00144"/>
    </source>
</evidence>
<dbReference type="InterPro" id="IPR050789">
    <property type="entry name" value="Diverse_Enzym_Activities"/>
</dbReference>
<protein>
    <submittedName>
        <fullName evidence="2">Serine hydrolase</fullName>
    </submittedName>
</protein>
<dbReference type="OrthoDB" id="9808046at2"/>
<dbReference type="Pfam" id="PF00144">
    <property type="entry name" value="Beta-lactamase"/>
    <property type="match status" value="1"/>
</dbReference>
<dbReference type="GO" id="GO:0016787">
    <property type="term" value="F:hydrolase activity"/>
    <property type="evidence" value="ECO:0007669"/>
    <property type="project" value="UniProtKB-KW"/>
</dbReference>
<reference evidence="2 3" key="1">
    <citation type="submission" date="2019-12" db="EMBL/GenBank/DDBJ databases">
        <title>Genomic-based taxomic classification of the family Erythrobacteraceae.</title>
        <authorList>
            <person name="Xu L."/>
        </authorList>
    </citation>
    <scope>NUCLEOTIDE SEQUENCE [LARGE SCALE GENOMIC DNA]</scope>
    <source>
        <strain evidence="2 3">KCTC 42453</strain>
    </source>
</reference>
<feature type="domain" description="Beta-lactamase-related" evidence="1">
    <location>
        <begin position="40"/>
        <end position="404"/>
    </location>
</feature>
<organism evidence="2 3">
    <name type="scientific">Allopontixanthobacter sediminis</name>
    <dbReference type="NCBI Taxonomy" id="1689985"/>
    <lineage>
        <taxon>Bacteria</taxon>
        <taxon>Pseudomonadati</taxon>
        <taxon>Pseudomonadota</taxon>
        <taxon>Alphaproteobacteria</taxon>
        <taxon>Sphingomonadales</taxon>
        <taxon>Erythrobacteraceae</taxon>
        <taxon>Allopontixanthobacter</taxon>
    </lineage>
</organism>
<dbReference type="AlphaFoldDB" id="A0A845AZB5"/>
<dbReference type="SUPFAM" id="SSF56601">
    <property type="entry name" value="beta-lactamase/transpeptidase-like"/>
    <property type="match status" value="1"/>
</dbReference>
<evidence type="ECO:0000313" key="2">
    <source>
        <dbReference type="EMBL" id="MXP44833.1"/>
    </source>
</evidence>
<comment type="caution">
    <text evidence="2">The sequence shown here is derived from an EMBL/GenBank/DDBJ whole genome shotgun (WGS) entry which is preliminary data.</text>
</comment>
<evidence type="ECO:0000313" key="3">
    <source>
        <dbReference type="Proteomes" id="UP000431922"/>
    </source>
</evidence>
<dbReference type="PANTHER" id="PTHR43283:SF3">
    <property type="entry name" value="BETA-LACTAMASE FAMILY PROTEIN (AFU_ORTHOLOGUE AFUA_5G07500)"/>
    <property type="match status" value="1"/>
</dbReference>
<gene>
    <name evidence="2" type="ORF">GRI65_10225</name>
</gene>
<dbReference type="Gene3D" id="3.40.710.10">
    <property type="entry name" value="DD-peptidase/beta-lactamase superfamily"/>
    <property type="match status" value="1"/>
</dbReference>